<feature type="transmembrane region" description="Helical" evidence="1">
    <location>
        <begin position="45"/>
        <end position="64"/>
    </location>
</feature>
<keyword evidence="1" id="KW-1133">Transmembrane helix</keyword>
<accession>A0ABV2LXR5</accession>
<gene>
    <name evidence="2" type="ORF">ABID24_000210</name>
</gene>
<keyword evidence="1" id="KW-0472">Membrane</keyword>
<reference evidence="2 3" key="1">
    <citation type="submission" date="2024-06" db="EMBL/GenBank/DDBJ databases">
        <title>Genomic Encyclopedia of Type Strains, Phase IV (KMG-IV): sequencing the most valuable type-strain genomes for metagenomic binning, comparative biology and taxonomic classification.</title>
        <authorList>
            <person name="Goeker M."/>
        </authorList>
    </citation>
    <scope>NUCLEOTIDE SEQUENCE [LARGE SCALE GENOMIC DNA]</scope>
    <source>
        <strain evidence="2 3">DSM 29492</strain>
    </source>
</reference>
<evidence type="ECO:0000313" key="3">
    <source>
        <dbReference type="Proteomes" id="UP001549106"/>
    </source>
</evidence>
<keyword evidence="1" id="KW-0812">Transmembrane</keyword>
<dbReference type="PANTHER" id="PTHR37304:SF1">
    <property type="entry name" value="MEMBRANE PROTEIN"/>
    <property type="match status" value="1"/>
</dbReference>
<dbReference type="InterPro" id="IPR007211">
    <property type="entry name" value="DUF378"/>
</dbReference>
<protein>
    <submittedName>
        <fullName evidence="2">Uncharacterized membrane protein YuzA (DUF378 family)</fullName>
    </submittedName>
</protein>
<organism evidence="2 3">
    <name type="scientific">Blautia caecimuris</name>
    <dbReference type="NCBI Taxonomy" id="1796615"/>
    <lineage>
        <taxon>Bacteria</taxon>
        <taxon>Bacillati</taxon>
        <taxon>Bacillota</taxon>
        <taxon>Clostridia</taxon>
        <taxon>Lachnospirales</taxon>
        <taxon>Lachnospiraceae</taxon>
        <taxon>Blautia</taxon>
    </lineage>
</organism>
<evidence type="ECO:0000256" key="1">
    <source>
        <dbReference type="SAM" id="Phobius"/>
    </source>
</evidence>
<evidence type="ECO:0000313" key="2">
    <source>
        <dbReference type="EMBL" id="MET3748994.1"/>
    </source>
</evidence>
<dbReference type="Proteomes" id="UP001549106">
    <property type="component" value="Unassembled WGS sequence"/>
</dbReference>
<proteinExistence type="predicted"/>
<dbReference type="Pfam" id="PF04070">
    <property type="entry name" value="DUF378"/>
    <property type="match status" value="1"/>
</dbReference>
<dbReference type="EMBL" id="JBEPMJ010000001">
    <property type="protein sequence ID" value="MET3748994.1"/>
    <property type="molecule type" value="Genomic_DNA"/>
</dbReference>
<dbReference type="RefSeq" id="WP_173752042.1">
    <property type="nucleotide sequence ID" value="NZ_BAABXP010000002.1"/>
</dbReference>
<dbReference type="PANTHER" id="PTHR37304">
    <property type="entry name" value="MEMBRANE PROTEIN-RELATED"/>
    <property type="match status" value="1"/>
</dbReference>
<name>A0ABV2LXR5_9FIRM</name>
<feature type="transmembrane region" description="Helical" evidence="1">
    <location>
        <begin position="6"/>
        <end position="33"/>
    </location>
</feature>
<comment type="caution">
    <text evidence="2">The sequence shown here is derived from an EMBL/GenBank/DDBJ whole genome shotgun (WGS) entry which is preliminary data.</text>
</comment>
<sequence length="71" mass="7995">MDNKFLQYFALTITIIGAVNWGLIGFFNLNLVALIFGSMSWLSRIVYGLVGLCGLYLLSLYGVIGQERREM</sequence>
<keyword evidence="3" id="KW-1185">Reference proteome</keyword>